<evidence type="ECO:0000313" key="1">
    <source>
        <dbReference type="EMBL" id="SIQ98596.1"/>
    </source>
</evidence>
<sequence>MDTQHIQIPTTQFIGQGKYPWLIQGRVPGDEKDSVRLVLADSEQLAREAFRDSILEQADLSEEEITSTAEAYGSDIIYSMTLKLV</sequence>
<proteinExistence type="predicted"/>
<protein>
    <submittedName>
        <fullName evidence="1">Uncharacterized protein</fullName>
    </submittedName>
</protein>
<dbReference type="AlphaFoldDB" id="A0A1N6X8E6"/>
<organism evidence="1 2">
    <name type="scientific">Aquipseudomonas alcaligenes</name>
    <name type="common">Pseudomonas alcaligenes</name>
    <dbReference type="NCBI Taxonomy" id="43263"/>
    <lineage>
        <taxon>Bacteria</taxon>
        <taxon>Pseudomonadati</taxon>
        <taxon>Pseudomonadota</taxon>
        <taxon>Gammaproteobacteria</taxon>
        <taxon>Pseudomonadales</taxon>
        <taxon>Pseudomonadaceae</taxon>
        <taxon>Aquipseudomonas</taxon>
    </lineage>
</organism>
<dbReference type="Proteomes" id="UP000185841">
    <property type="component" value="Unassembled WGS sequence"/>
</dbReference>
<name>A0A1N6X8E6_AQUAC</name>
<reference evidence="1 2" key="1">
    <citation type="submission" date="2017-01" db="EMBL/GenBank/DDBJ databases">
        <authorList>
            <person name="Mah S.A."/>
            <person name="Swanson W.J."/>
            <person name="Moy G.W."/>
            <person name="Vacquier V.D."/>
        </authorList>
    </citation>
    <scope>NUCLEOTIDE SEQUENCE [LARGE SCALE GENOMIC DNA]</scope>
    <source>
        <strain evidence="1 2">RU36E</strain>
    </source>
</reference>
<dbReference type="RefSeq" id="WP_076429230.1">
    <property type="nucleotide sequence ID" value="NZ_FTMP01000012.1"/>
</dbReference>
<evidence type="ECO:0000313" key="2">
    <source>
        <dbReference type="Proteomes" id="UP000185841"/>
    </source>
</evidence>
<dbReference type="EMBL" id="FTMP01000012">
    <property type="protein sequence ID" value="SIQ98596.1"/>
    <property type="molecule type" value="Genomic_DNA"/>
</dbReference>
<gene>
    <name evidence="1" type="ORF">SAMN05878282_11220</name>
</gene>
<accession>A0A1N6X8E6</accession>